<protein>
    <submittedName>
        <fullName evidence="1">Hydrolase</fullName>
    </submittedName>
</protein>
<dbReference type="SFLD" id="SFLDG01140">
    <property type="entry name" value="C2.B:_Phosphomannomutase_and_P"/>
    <property type="match status" value="1"/>
</dbReference>
<dbReference type="AlphaFoldDB" id="A0A0M9BJR2"/>
<dbReference type="SUPFAM" id="SSF56784">
    <property type="entry name" value="HAD-like"/>
    <property type="match status" value="1"/>
</dbReference>
<dbReference type="PATRIC" id="fig|1705561.3.peg.5593"/>
<comment type="caution">
    <text evidence="1">The sequence shown here is derived from an EMBL/GenBank/DDBJ whole genome shotgun (WGS) entry which is preliminary data.</text>
</comment>
<dbReference type="EMBL" id="LITU01000081">
    <property type="protein sequence ID" value="KOY13603.1"/>
    <property type="molecule type" value="Genomic_DNA"/>
</dbReference>
<dbReference type="GO" id="GO:0000287">
    <property type="term" value="F:magnesium ion binding"/>
    <property type="evidence" value="ECO:0007669"/>
    <property type="project" value="TreeGrafter"/>
</dbReference>
<dbReference type="GO" id="GO:0016791">
    <property type="term" value="F:phosphatase activity"/>
    <property type="evidence" value="ECO:0007669"/>
    <property type="project" value="TreeGrafter"/>
</dbReference>
<dbReference type="InterPro" id="IPR000150">
    <property type="entry name" value="Cof"/>
</dbReference>
<dbReference type="NCBIfam" id="TIGR01484">
    <property type="entry name" value="HAD-SF-IIB"/>
    <property type="match status" value="1"/>
</dbReference>
<evidence type="ECO:0000313" key="2">
    <source>
        <dbReference type="Proteomes" id="UP000037688"/>
    </source>
</evidence>
<dbReference type="Gene3D" id="3.40.50.1000">
    <property type="entry name" value="HAD superfamily/HAD-like"/>
    <property type="match status" value="1"/>
</dbReference>
<dbReference type="InterPro" id="IPR036412">
    <property type="entry name" value="HAD-like_sf"/>
</dbReference>
<sequence>MTIKLIALDVDGTLLNDHHELTEKTQETLIRASRQGAEIVLCSGRGPANTIPFMEQMGLDGYVITHNGAVTAQVETHEVVHHFAMDGQGLEPFIAYCRTQGVHFDINTAFGLYVDQPEGLELQVREMYQNFMAEPLKLPQWADMTEPLAKFTAFGPIEQMNAVQQEWSTWNLPYYMTRSGDFFIDLMHPEASKGAALKRLAEAKGILSSEIMAVGNYYNDITMLTYAGKGIAMDNSPEEVKAAADEVTLSNNDQGVAHAIQKYVLSI</sequence>
<dbReference type="GO" id="GO:0005829">
    <property type="term" value="C:cytosol"/>
    <property type="evidence" value="ECO:0007669"/>
    <property type="project" value="TreeGrafter"/>
</dbReference>
<dbReference type="CDD" id="cd07516">
    <property type="entry name" value="HAD_Pase"/>
    <property type="match status" value="1"/>
</dbReference>
<accession>A0A0M9BJR2</accession>
<dbReference type="Pfam" id="PF08282">
    <property type="entry name" value="Hydrolase_3"/>
    <property type="match status" value="1"/>
</dbReference>
<dbReference type="OrthoDB" id="9790031at2"/>
<gene>
    <name evidence="1" type="ORF">AMS66_26605</name>
</gene>
<dbReference type="Gene3D" id="3.30.1240.10">
    <property type="match status" value="1"/>
</dbReference>
<evidence type="ECO:0000313" key="1">
    <source>
        <dbReference type="EMBL" id="KOY13603.1"/>
    </source>
</evidence>
<dbReference type="Proteomes" id="UP000037688">
    <property type="component" value="Unassembled WGS sequence"/>
</dbReference>
<keyword evidence="1" id="KW-0378">Hydrolase</keyword>
<dbReference type="SFLD" id="SFLDS00003">
    <property type="entry name" value="Haloacid_Dehalogenase"/>
    <property type="match status" value="1"/>
</dbReference>
<dbReference type="PANTHER" id="PTHR10000">
    <property type="entry name" value="PHOSPHOSERINE PHOSPHATASE"/>
    <property type="match status" value="1"/>
</dbReference>
<proteinExistence type="predicted"/>
<dbReference type="RefSeq" id="WP_053783921.1">
    <property type="nucleotide sequence ID" value="NZ_LITU01000081.1"/>
</dbReference>
<dbReference type="InterPro" id="IPR023214">
    <property type="entry name" value="HAD_sf"/>
</dbReference>
<keyword evidence="2" id="KW-1185">Reference proteome</keyword>
<dbReference type="InterPro" id="IPR006379">
    <property type="entry name" value="HAD-SF_hydro_IIB"/>
</dbReference>
<name>A0A0M9BJR2_9BACL</name>
<reference evidence="1 2" key="1">
    <citation type="submission" date="2015-08" db="EMBL/GenBank/DDBJ databases">
        <title>Draft genome sequence of cellulolytic and xylanolytic Paenibacillus sp. A59, isolated from a decaying forest soil from Patagonia, Argentina.</title>
        <authorList>
            <person name="Ghio S."/>
            <person name="Caceres A.M."/>
            <person name="Talia P."/>
            <person name="Grasso D."/>
            <person name="Campos E."/>
        </authorList>
    </citation>
    <scope>NUCLEOTIDE SEQUENCE [LARGE SCALE GENOMIC DNA]</scope>
    <source>
        <strain evidence="1 2">A59</strain>
    </source>
</reference>
<dbReference type="NCBIfam" id="TIGR00099">
    <property type="entry name" value="Cof-subfamily"/>
    <property type="match status" value="1"/>
</dbReference>
<dbReference type="PANTHER" id="PTHR10000:SF8">
    <property type="entry name" value="HAD SUPERFAMILY HYDROLASE-LIKE, TYPE 3"/>
    <property type="match status" value="1"/>
</dbReference>
<dbReference type="PROSITE" id="PS01228">
    <property type="entry name" value="COF_1"/>
    <property type="match status" value="1"/>
</dbReference>
<organism evidence="1 2">
    <name type="scientific">Paenibacillus xylanivorans</name>
    <dbReference type="NCBI Taxonomy" id="1705561"/>
    <lineage>
        <taxon>Bacteria</taxon>
        <taxon>Bacillati</taxon>
        <taxon>Bacillota</taxon>
        <taxon>Bacilli</taxon>
        <taxon>Bacillales</taxon>
        <taxon>Paenibacillaceae</taxon>
        <taxon>Paenibacillus</taxon>
    </lineage>
</organism>